<protein>
    <submittedName>
        <fullName evidence="3">Uncharacterized protein</fullName>
    </submittedName>
</protein>
<comment type="caution">
    <text evidence="3">The sequence shown here is derived from an EMBL/GenBank/DDBJ whole genome shotgun (WGS) entry which is preliminary data.</text>
</comment>
<feature type="transmembrane region" description="Helical" evidence="2">
    <location>
        <begin position="417"/>
        <end position="439"/>
    </location>
</feature>
<evidence type="ECO:0000256" key="1">
    <source>
        <dbReference type="SAM" id="MobiDB-lite"/>
    </source>
</evidence>
<feature type="compositionally biased region" description="Low complexity" evidence="1">
    <location>
        <begin position="206"/>
        <end position="226"/>
    </location>
</feature>
<feature type="compositionally biased region" description="Low complexity" evidence="1">
    <location>
        <begin position="151"/>
        <end position="165"/>
    </location>
</feature>
<name>A0A4Y3QWM2_STRCI</name>
<feature type="compositionally biased region" description="Low complexity" evidence="1">
    <location>
        <begin position="91"/>
        <end position="104"/>
    </location>
</feature>
<evidence type="ECO:0000313" key="4">
    <source>
        <dbReference type="Proteomes" id="UP000319210"/>
    </source>
</evidence>
<feature type="compositionally biased region" description="Low complexity" evidence="1">
    <location>
        <begin position="282"/>
        <end position="293"/>
    </location>
</feature>
<feature type="region of interest" description="Disordered" evidence="1">
    <location>
        <begin position="133"/>
        <end position="308"/>
    </location>
</feature>
<organism evidence="3 4">
    <name type="scientific">Streptomyces cacaoi</name>
    <dbReference type="NCBI Taxonomy" id="1898"/>
    <lineage>
        <taxon>Bacteria</taxon>
        <taxon>Bacillati</taxon>
        <taxon>Actinomycetota</taxon>
        <taxon>Actinomycetes</taxon>
        <taxon>Kitasatosporales</taxon>
        <taxon>Streptomycetaceae</taxon>
        <taxon>Streptomyces</taxon>
    </lineage>
</organism>
<evidence type="ECO:0000313" key="3">
    <source>
        <dbReference type="EMBL" id="GEB49622.1"/>
    </source>
</evidence>
<feature type="transmembrane region" description="Helical" evidence="2">
    <location>
        <begin position="378"/>
        <end position="397"/>
    </location>
</feature>
<keyword evidence="2" id="KW-0472">Membrane</keyword>
<feature type="compositionally biased region" description="Gly residues" evidence="1">
    <location>
        <begin position="250"/>
        <end position="261"/>
    </location>
</feature>
<dbReference type="Proteomes" id="UP000319210">
    <property type="component" value="Unassembled WGS sequence"/>
</dbReference>
<feature type="transmembrane region" description="Helical" evidence="2">
    <location>
        <begin position="340"/>
        <end position="366"/>
    </location>
</feature>
<sequence>MGIESDKLVFDYLSRVGDLAHSARMSAAERAKLVGGLRDRIDRERAADGGAQSKGAVQKILGRMGRPEDVVAAANGGVAPSPGDAVPSQRADGPAPAAGPGADGIPTSGSGERILGMGRDLWTGLTGRVRDTGQETAKGTAPGAGTGATGTTGPSAPSAPSPASGSGSGQAPGRGAADAGDEEEKPRPSVPMQRPPVWDSSSPHLAGLDELGSGESEEPGPQASGSAGTDWWRVEPGPYGEETPRLGDARAGGGPVPGFTGGIELPEVLRPPSADGPGGAGARAPGAGEASGPPETPVEAAPGKESARRRGAGALLGRVLGGGRAARGSGGPRAGGFVELAAAALLVAGAVTGSFVPLALGWLAAWWSPKLSRVEAKWAAAGMPGLVLAGTGVWLWGRMDGQWGEPIAQGGEAMRDAMGDVFPVLLRTAAVASALYLVWRARRPAGG</sequence>
<dbReference type="EMBL" id="BJMM01000007">
    <property type="protein sequence ID" value="GEB49622.1"/>
    <property type="molecule type" value="Genomic_DNA"/>
</dbReference>
<accession>A0A4Y3QWM2</accession>
<keyword evidence="4" id="KW-1185">Reference proteome</keyword>
<feature type="region of interest" description="Disordered" evidence="1">
    <location>
        <begin position="71"/>
        <end position="115"/>
    </location>
</feature>
<dbReference type="AlphaFoldDB" id="A0A4Y3QWM2"/>
<gene>
    <name evidence="3" type="ORF">SCA03_21730</name>
</gene>
<proteinExistence type="predicted"/>
<evidence type="ECO:0000256" key="2">
    <source>
        <dbReference type="SAM" id="Phobius"/>
    </source>
</evidence>
<keyword evidence="2" id="KW-0812">Transmembrane</keyword>
<keyword evidence="2" id="KW-1133">Transmembrane helix</keyword>
<reference evidence="3 4" key="1">
    <citation type="submission" date="2019-06" db="EMBL/GenBank/DDBJ databases">
        <title>Whole genome shotgun sequence of Streptomyces cacaoi subsp. cacaoi NBRC 12748.</title>
        <authorList>
            <person name="Hosoyama A."/>
            <person name="Uohara A."/>
            <person name="Ohji S."/>
            <person name="Ichikawa N."/>
        </authorList>
    </citation>
    <scope>NUCLEOTIDE SEQUENCE [LARGE SCALE GENOMIC DNA]</scope>
    <source>
        <strain evidence="3 4">NBRC 12748</strain>
    </source>
</reference>